<dbReference type="InterPro" id="IPR016698">
    <property type="entry name" value="Numb/numb-like"/>
</dbReference>
<reference evidence="6" key="1">
    <citation type="submission" date="2015-02" db="EMBL/GenBank/DDBJ databases">
        <title>Genome sequencing for Strongylocentrotus purpuratus.</title>
        <authorList>
            <person name="Murali S."/>
            <person name="Liu Y."/>
            <person name="Vee V."/>
            <person name="English A."/>
            <person name="Wang M."/>
            <person name="Skinner E."/>
            <person name="Han Y."/>
            <person name="Muzny D.M."/>
            <person name="Worley K.C."/>
            <person name="Gibbs R.A."/>
        </authorList>
    </citation>
    <scope>NUCLEOTIDE SEQUENCE</scope>
</reference>
<feature type="region of interest" description="Disordered" evidence="3">
    <location>
        <begin position="332"/>
        <end position="383"/>
    </location>
</feature>
<dbReference type="AlphaFoldDB" id="A0A7M7PW12"/>
<feature type="domain" description="PID" evidence="4">
    <location>
        <begin position="103"/>
        <end position="228"/>
    </location>
</feature>
<dbReference type="GeneID" id="764088"/>
<dbReference type="InParanoid" id="A0A7M7PW12"/>
<dbReference type="InterPro" id="IPR010449">
    <property type="entry name" value="Numb_domain"/>
</dbReference>
<dbReference type="EnsemblMetazoa" id="XM_030999479">
    <property type="protein sequence ID" value="XP_030855339"/>
    <property type="gene ID" value="LOC764088"/>
</dbReference>
<dbReference type="SMART" id="SM00462">
    <property type="entry name" value="PTB"/>
    <property type="match status" value="1"/>
</dbReference>
<dbReference type="FunCoup" id="A0A7M7PW12">
    <property type="interactions" value="408"/>
</dbReference>
<dbReference type="PROSITE" id="PS01179">
    <property type="entry name" value="PID"/>
    <property type="match status" value="1"/>
</dbReference>
<sequence length="639" mass="69246">MQRVPVDLPVMDLGKFFFGGSSSKHKRRNSADESTAGPSTPSASSAASPSPSQGPQRKSRLRRSLSMKRLRRSFRSKDTSYVPPASKPHQWQQDEKLVRAGTCNFTVKYLGSIEVGESRGMQICEDAARQLRMNTRKKLRAVLWVSSDGLRVVEEESKGLIVDQTIEKVSFCAPDRNNDKGFSYICRDGTTRRWLCHCFHSLREPGERLSHAVGCAFAACLERKQQRDKLCGVKVEFDVNKTSFTRQGSFRVTTMTEAMEAADVNTTEEKENEEMPVAKNVAPLPHAIPRRHASSDMLIRQGSVRLGKINEATPFKRQLSLNLKELPSTLQRQQQVLQTHPEVSPPTSPQETPTRTPATNGHSSITNGSREAGGQQDEESISSACAQLSSGLFQLSKNEASAAAAATPPPIPQRPNASQRLPAESRTQGVPQPGILRPEPGPIKQKNPWEGSPMAPPAGQVQPTPPPRPKPTPGLTQITPMPGTAINPWAGATPPSLNPSSRQNDQWSSQPMVTPNPFGTQGAVNGQQVASVQVHGGAMQNGVGMHPQPISSNFNNANNMALQQQQQQYSVANQGGVGGVSGGIGGSWTADLSRTLPQNAYSANQQQSPAWSGPPPNQTSPPQANNPFNNAVKTFEINL</sequence>
<evidence type="ECO:0000313" key="6">
    <source>
        <dbReference type="Proteomes" id="UP000007110"/>
    </source>
</evidence>
<dbReference type="KEGG" id="spu:764088"/>
<dbReference type="Pfam" id="PF06311">
    <property type="entry name" value="NumbF"/>
    <property type="match status" value="1"/>
</dbReference>
<feature type="compositionally biased region" description="Polar residues" evidence="3">
    <location>
        <begin position="620"/>
        <end position="630"/>
    </location>
</feature>
<dbReference type="Gene3D" id="2.30.29.30">
    <property type="entry name" value="Pleckstrin-homology domain (PH domain)/Phosphotyrosine-binding domain (PTB)"/>
    <property type="match status" value="1"/>
</dbReference>
<evidence type="ECO:0000256" key="3">
    <source>
        <dbReference type="SAM" id="MobiDB-lite"/>
    </source>
</evidence>
<dbReference type="RefSeq" id="XP_030855339.1">
    <property type="nucleotide sequence ID" value="XM_030999479.1"/>
</dbReference>
<dbReference type="InterPro" id="IPR011993">
    <property type="entry name" value="PH-like_dom_sf"/>
</dbReference>
<feature type="compositionally biased region" description="Polar residues" evidence="3">
    <location>
        <begin position="597"/>
        <end position="610"/>
    </location>
</feature>
<dbReference type="PANTHER" id="PTHR47368">
    <property type="entry name" value="NUMB"/>
    <property type="match status" value="1"/>
</dbReference>
<evidence type="ECO:0000256" key="1">
    <source>
        <dbReference type="ARBA" id="ARBA00022473"/>
    </source>
</evidence>
<dbReference type="FunFam" id="2.30.29.30:FF:000031">
    <property type="entry name" value="protein numb isoform X1"/>
    <property type="match status" value="1"/>
</dbReference>
<evidence type="ECO:0000256" key="2">
    <source>
        <dbReference type="ARBA" id="ARBA00022553"/>
    </source>
</evidence>
<dbReference type="OrthoDB" id="10070446at2759"/>
<feature type="region of interest" description="Disordered" evidence="3">
    <location>
        <begin position="18"/>
        <end position="93"/>
    </location>
</feature>
<organism evidence="5 6">
    <name type="scientific">Strongylocentrotus purpuratus</name>
    <name type="common">Purple sea urchin</name>
    <dbReference type="NCBI Taxonomy" id="7668"/>
    <lineage>
        <taxon>Eukaryota</taxon>
        <taxon>Metazoa</taxon>
        <taxon>Echinodermata</taxon>
        <taxon>Eleutherozoa</taxon>
        <taxon>Echinozoa</taxon>
        <taxon>Echinoidea</taxon>
        <taxon>Euechinoidea</taxon>
        <taxon>Echinacea</taxon>
        <taxon>Camarodonta</taxon>
        <taxon>Echinidea</taxon>
        <taxon>Strongylocentrotidae</taxon>
        <taxon>Strongylocentrotus</taxon>
    </lineage>
</organism>
<dbReference type="PIRSF" id="PIRSF017607">
    <property type="entry name" value="Numb/numb-like"/>
    <property type="match status" value="1"/>
</dbReference>
<dbReference type="CDD" id="cd01268">
    <property type="entry name" value="PTB_Numb"/>
    <property type="match status" value="1"/>
</dbReference>
<dbReference type="Pfam" id="PF00640">
    <property type="entry name" value="PID"/>
    <property type="match status" value="1"/>
</dbReference>
<keyword evidence="2" id="KW-0597">Phosphoprotein</keyword>
<reference evidence="5" key="2">
    <citation type="submission" date="2021-01" db="UniProtKB">
        <authorList>
            <consortium name="EnsemblMetazoa"/>
        </authorList>
    </citation>
    <scope>IDENTIFICATION</scope>
</reference>
<feature type="region of interest" description="Disordered" evidence="3">
    <location>
        <begin position="597"/>
        <end position="630"/>
    </location>
</feature>
<dbReference type="InterPro" id="IPR006020">
    <property type="entry name" value="PTB/PI_dom"/>
</dbReference>
<feature type="compositionally biased region" description="Polar residues" evidence="3">
    <location>
        <begin position="349"/>
        <end position="369"/>
    </location>
</feature>
<keyword evidence="6" id="KW-1185">Reference proteome</keyword>
<dbReference type="PANTHER" id="PTHR47368:SF2">
    <property type="entry name" value="PID DOMAIN-CONTAINING PROTEIN"/>
    <property type="match status" value="1"/>
</dbReference>
<dbReference type="SUPFAM" id="SSF50729">
    <property type="entry name" value="PH domain-like"/>
    <property type="match status" value="1"/>
</dbReference>
<feature type="compositionally biased region" description="Low complexity" evidence="3">
    <location>
        <begin position="34"/>
        <end position="56"/>
    </location>
</feature>
<evidence type="ECO:0000313" key="5">
    <source>
        <dbReference type="EnsemblMetazoa" id="XP_030855339"/>
    </source>
</evidence>
<feature type="region of interest" description="Disordered" evidence="3">
    <location>
        <begin position="399"/>
        <end position="512"/>
    </location>
</feature>
<feature type="compositionally biased region" description="Polar residues" evidence="3">
    <location>
        <begin position="498"/>
        <end position="512"/>
    </location>
</feature>
<accession>A0A7M7PW12</accession>
<protein>
    <recommendedName>
        <fullName evidence="4">PID domain-containing protein</fullName>
    </recommendedName>
</protein>
<name>A0A7M7PW12_STRPU</name>
<dbReference type="OMA" id="QTHTEIP"/>
<feature type="compositionally biased region" description="Pro residues" evidence="3">
    <location>
        <begin position="463"/>
        <end position="472"/>
    </location>
</feature>
<feature type="compositionally biased region" description="Basic residues" evidence="3">
    <location>
        <begin position="57"/>
        <end position="74"/>
    </location>
</feature>
<dbReference type="Proteomes" id="UP000007110">
    <property type="component" value="Unassembled WGS sequence"/>
</dbReference>
<proteinExistence type="predicted"/>
<keyword evidence="1" id="KW-0217">Developmental protein</keyword>
<evidence type="ECO:0000259" key="4">
    <source>
        <dbReference type="PROSITE" id="PS01179"/>
    </source>
</evidence>